<dbReference type="InterPro" id="IPR003594">
    <property type="entry name" value="HATPase_dom"/>
</dbReference>
<dbReference type="Gene3D" id="3.30.450.20">
    <property type="entry name" value="PAS domain"/>
    <property type="match status" value="2"/>
</dbReference>
<dbReference type="InterPro" id="IPR000014">
    <property type="entry name" value="PAS"/>
</dbReference>
<keyword evidence="17" id="KW-1185">Reference proteome</keyword>
<dbReference type="InterPro" id="IPR004358">
    <property type="entry name" value="Sig_transdc_His_kin-like_C"/>
</dbReference>
<dbReference type="AlphaFoldDB" id="A0A235B4V6"/>
<evidence type="ECO:0000256" key="7">
    <source>
        <dbReference type="ARBA" id="ARBA00022692"/>
    </source>
</evidence>
<evidence type="ECO:0000256" key="13">
    <source>
        <dbReference type="ARBA" id="ARBA00023136"/>
    </source>
</evidence>
<dbReference type="Gene3D" id="3.30.565.10">
    <property type="entry name" value="Histidine kinase-like ATPase, C-terminal domain"/>
    <property type="match status" value="1"/>
</dbReference>
<reference evidence="16 17" key="1">
    <citation type="submission" date="2017-07" db="EMBL/GenBank/DDBJ databases">
        <title>The genome sequence of Paludifilum halophilum highlights mechanisms for microbial adaptation to high salt environemnts.</title>
        <authorList>
            <person name="Belbahri L."/>
        </authorList>
    </citation>
    <scope>NUCLEOTIDE SEQUENCE [LARGE SCALE GENOMIC DNA]</scope>
    <source>
        <strain evidence="16 17">DSM 102817</strain>
    </source>
</reference>
<evidence type="ECO:0000256" key="9">
    <source>
        <dbReference type="ARBA" id="ARBA00022777"/>
    </source>
</evidence>
<evidence type="ECO:0000256" key="2">
    <source>
        <dbReference type="ARBA" id="ARBA00004651"/>
    </source>
</evidence>
<dbReference type="EC" id="2.7.13.3" evidence="3"/>
<evidence type="ECO:0000256" key="8">
    <source>
        <dbReference type="ARBA" id="ARBA00022741"/>
    </source>
</evidence>
<organism evidence="16 17">
    <name type="scientific">Paludifilum halophilum</name>
    <dbReference type="NCBI Taxonomy" id="1642702"/>
    <lineage>
        <taxon>Bacteria</taxon>
        <taxon>Bacillati</taxon>
        <taxon>Bacillota</taxon>
        <taxon>Bacilli</taxon>
        <taxon>Bacillales</taxon>
        <taxon>Thermoactinomycetaceae</taxon>
        <taxon>Paludifilum</taxon>
    </lineage>
</organism>
<feature type="domain" description="Histidine kinase" evidence="15">
    <location>
        <begin position="317"/>
        <end position="529"/>
    </location>
</feature>
<comment type="catalytic activity">
    <reaction evidence="1">
        <text>ATP + protein L-histidine = ADP + protein N-phospho-L-histidine.</text>
        <dbReference type="EC" id="2.7.13.3"/>
    </reaction>
</comment>
<name>A0A235B4V6_9BACL</name>
<proteinExistence type="predicted"/>
<dbReference type="EMBL" id="NOWF01000006">
    <property type="protein sequence ID" value="OYD07340.1"/>
    <property type="molecule type" value="Genomic_DNA"/>
</dbReference>
<keyword evidence="7 14" id="KW-0812">Transmembrane</keyword>
<dbReference type="InterPro" id="IPR005467">
    <property type="entry name" value="His_kinase_dom"/>
</dbReference>
<evidence type="ECO:0000259" key="15">
    <source>
        <dbReference type="PROSITE" id="PS50109"/>
    </source>
</evidence>
<evidence type="ECO:0000256" key="12">
    <source>
        <dbReference type="ARBA" id="ARBA00023012"/>
    </source>
</evidence>
<keyword evidence="6" id="KW-0808">Transferase</keyword>
<dbReference type="OrthoDB" id="9792686at2"/>
<feature type="transmembrane region" description="Helical" evidence="14">
    <location>
        <begin position="175"/>
        <end position="195"/>
    </location>
</feature>
<feature type="transmembrane region" description="Helical" evidence="14">
    <location>
        <begin position="12"/>
        <end position="33"/>
    </location>
</feature>
<evidence type="ECO:0000256" key="3">
    <source>
        <dbReference type="ARBA" id="ARBA00012438"/>
    </source>
</evidence>
<comment type="caution">
    <text evidence="16">The sequence shown here is derived from an EMBL/GenBank/DDBJ whole genome shotgun (WGS) entry which is preliminary data.</text>
</comment>
<dbReference type="Pfam" id="PF14689">
    <property type="entry name" value="SPOB_a"/>
    <property type="match status" value="1"/>
</dbReference>
<dbReference type="NCBIfam" id="NF008298">
    <property type="entry name" value="PRK11086.1"/>
    <property type="match status" value="1"/>
</dbReference>
<accession>A0A235B4V6</accession>
<dbReference type="GO" id="GO:0000155">
    <property type="term" value="F:phosphorelay sensor kinase activity"/>
    <property type="evidence" value="ECO:0007669"/>
    <property type="project" value="InterPro"/>
</dbReference>
<evidence type="ECO:0000256" key="14">
    <source>
        <dbReference type="SAM" id="Phobius"/>
    </source>
</evidence>
<evidence type="ECO:0000256" key="10">
    <source>
        <dbReference type="ARBA" id="ARBA00022840"/>
    </source>
</evidence>
<keyword evidence="10" id="KW-0067">ATP-binding</keyword>
<dbReference type="GO" id="GO:0005524">
    <property type="term" value="F:ATP binding"/>
    <property type="evidence" value="ECO:0007669"/>
    <property type="project" value="UniProtKB-KW"/>
</dbReference>
<dbReference type="SMART" id="SM00091">
    <property type="entry name" value="PAS"/>
    <property type="match status" value="1"/>
</dbReference>
<evidence type="ECO:0000256" key="11">
    <source>
        <dbReference type="ARBA" id="ARBA00022989"/>
    </source>
</evidence>
<dbReference type="Pfam" id="PF02518">
    <property type="entry name" value="HATPase_c"/>
    <property type="match status" value="1"/>
</dbReference>
<dbReference type="PRINTS" id="PR00344">
    <property type="entry name" value="BCTRLSENSOR"/>
</dbReference>
<dbReference type="SUPFAM" id="SSF103190">
    <property type="entry name" value="Sensory domain-like"/>
    <property type="match status" value="1"/>
</dbReference>
<dbReference type="PANTHER" id="PTHR43547">
    <property type="entry name" value="TWO-COMPONENT HISTIDINE KINASE"/>
    <property type="match status" value="1"/>
</dbReference>
<protein>
    <recommendedName>
        <fullName evidence="3">histidine kinase</fullName>
        <ecNumber evidence="3">2.7.13.3</ecNumber>
    </recommendedName>
</protein>
<dbReference type="SUPFAM" id="SSF55890">
    <property type="entry name" value="Sporulation response regulatory protein Spo0B"/>
    <property type="match status" value="1"/>
</dbReference>
<dbReference type="Proteomes" id="UP000215459">
    <property type="component" value="Unassembled WGS sequence"/>
</dbReference>
<dbReference type="InterPro" id="IPR033463">
    <property type="entry name" value="sCache_3"/>
</dbReference>
<evidence type="ECO:0000313" key="17">
    <source>
        <dbReference type="Proteomes" id="UP000215459"/>
    </source>
</evidence>
<keyword evidence="11 14" id="KW-1133">Transmembrane helix</keyword>
<evidence type="ECO:0000313" key="16">
    <source>
        <dbReference type="EMBL" id="OYD07340.1"/>
    </source>
</evidence>
<dbReference type="GO" id="GO:0006355">
    <property type="term" value="P:regulation of DNA-templated transcription"/>
    <property type="evidence" value="ECO:0007669"/>
    <property type="project" value="InterPro"/>
</dbReference>
<dbReference type="SUPFAM" id="SSF55874">
    <property type="entry name" value="ATPase domain of HSP90 chaperone/DNA topoisomerase II/histidine kinase"/>
    <property type="match status" value="1"/>
</dbReference>
<dbReference type="Gene3D" id="1.10.287.130">
    <property type="match status" value="1"/>
</dbReference>
<dbReference type="RefSeq" id="WP_094264576.1">
    <property type="nucleotide sequence ID" value="NZ_NOWF01000006.1"/>
</dbReference>
<keyword evidence="13 14" id="KW-0472">Membrane</keyword>
<keyword evidence="4" id="KW-1003">Cell membrane</keyword>
<dbReference type="InterPro" id="IPR016120">
    <property type="entry name" value="Sig_transdc_His_kin_SpoOB"/>
</dbReference>
<evidence type="ECO:0000256" key="5">
    <source>
        <dbReference type="ARBA" id="ARBA00022553"/>
    </source>
</evidence>
<dbReference type="FunFam" id="3.30.450.20:FF:000018">
    <property type="entry name" value="Sensor histidine kinase DcuS"/>
    <property type="match status" value="1"/>
</dbReference>
<sequence>MKFGRFYISLQKVITLFVCTVVILSLTVTGILIGEEVTDETKKYLSDKAINIARTVARSPLVIEALEHKQDEKNIQSYAEEVRKITDVRFIVVMDMNHIRKSHPDKEKIGKRFIGGDEARAMKGKSYTSVAEGTLGTSFRAFVPVKNREGQQVGVVAVGIMMNRVEEAIINSTHIIYVAIGVGLIIGILGAWILARKIKGILFGLEPFQIANLLQERNAMLESVREGIVAVDRESRIVLANSEAVRLFHRAGMNHQPIGENIEDYLPQSRLRHVVEGETPEFDREVTLNGLTLLVNRVPVKVDGHTVAALATFRDKTEIKKLAEQLTGVKMYAEALRVKTHEFMNKLHVILGLVQMRELDRLSSYIQQLTDHYHMEAGSVSQLVREPILAGFLLSKLSYARERGVQLNLSGNGVWPRPEDPGIVDEWVTIFGNLIDNAMEAVEDCEQKEIDVSLETTDSTLSLSVTDTGKGISDDQKEKIFEKGFSTKGENRGYGLNLVRISVEKLGGTLTHIPIDSGTKILVTLPFEEKDENP</sequence>
<evidence type="ECO:0000256" key="1">
    <source>
        <dbReference type="ARBA" id="ARBA00000085"/>
    </source>
</evidence>
<dbReference type="FunFam" id="3.30.450.20:FF:000045">
    <property type="entry name" value="Sensor histidine kinase DcuS"/>
    <property type="match status" value="1"/>
</dbReference>
<keyword evidence="5" id="KW-0597">Phosphoprotein</keyword>
<dbReference type="InterPro" id="IPR013767">
    <property type="entry name" value="PAS_fold"/>
</dbReference>
<dbReference type="PROSITE" id="PS50109">
    <property type="entry name" value="HIS_KIN"/>
    <property type="match status" value="1"/>
</dbReference>
<dbReference type="PANTHER" id="PTHR43547:SF10">
    <property type="entry name" value="SENSOR HISTIDINE KINASE DCUS"/>
    <property type="match status" value="1"/>
</dbReference>
<evidence type="ECO:0000256" key="6">
    <source>
        <dbReference type="ARBA" id="ARBA00022679"/>
    </source>
</evidence>
<dbReference type="InterPro" id="IPR039506">
    <property type="entry name" value="SPOB_a"/>
</dbReference>
<keyword evidence="9 16" id="KW-0418">Kinase</keyword>
<evidence type="ECO:0000256" key="4">
    <source>
        <dbReference type="ARBA" id="ARBA00022475"/>
    </source>
</evidence>
<gene>
    <name evidence="16" type="ORF">CHM34_10520</name>
</gene>
<comment type="subcellular location">
    <subcellularLocation>
        <location evidence="2">Cell membrane</location>
        <topology evidence="2">Multi-pass membrane protein</topology>
    </subcellularLocation>
</comment>
<keyword evidence="12" id="KW-0902">Two-component regulatory system</keyword>
<dbReference type="Pfam" id="PF17203">
    <property type="entry name" value="sCache_3_2"/>
    <property type="match status" value="1"/>
</dbReference>
<keyword evidence="8" id="KW-0547">Nucleotide-binding</keyword>
<dbReference type="GO" id="GO:0005886">
    <property type="term" value="C:plasma membrane"/>
    <property type="evidence" value="ECO:0007669"/>
    <property type="project" value="UniProtKB-SubCell"/>
</dbReference>
<dbReference type="Pfam" id="PF00989">
    <property type="entry name" value="PAS"/>
    <property type="match status" value="1"/>
</dbReference>
<dbReference type="SUPFAM" id="SSF55785">
    <property type="entry name" value="PYP-like sensor domain (PAS domain)"/>
    <property type="match status" value="1"/>
</dbReference>
<dbReference type="InterPro" id="IPR029151">
    <property type="entry name" value="Sensor-like_sf"/>
</dbReference>
<dbReference type="SMART" id="SM00387">
    <property type="entry name" value="HATPase_c"/>
    <property type="match status" value="1"/>
</dbReference>
<dbReference type="InterPro" id="IPR036890">
    <property type="entry name" value="HATPase_C_sf"/>
</dbReference>
<dbReference type="InterPro" id="IPR035965">
    <property type="entry name" value="PAS-like_dom_sf"/>
</dbReference>